<dbReference type="EMBL" id="MU128937">
    <property type="protein sequence ID" value="KAF9516719.1"/>
    <property type="molecule type" value="Genomic_DNA"/>
</dbReference>
<name>A0A9P6B3C7_9AGAM</name>
<gene>
    <name evidence="2" type="ORF">BS47DRAFT_627541</name>
</gene>
<organism evidence="2 3">
    <name type="scientific">Hydnum rufescens UP504</name>
    <dbReference type="NCBI Taxonomy" id="1448309"/>
    <lineage>
        <taxon>Eukaryota</taxon>
        <taxon>Fungi</taxon>
        <taxon>Dikarya</taxon>
        <taxon>Basidiomycota</taxon>
        <taxon>Agaricomycotina</taxon>
        <taxon>Agaricomycetes</taxon>
        <taxon>Cantharellales</taxon>
        <taxon>Hydnaceae</taxon>
        <taxon>Hydnum</taxon>
    </lineage>
</organism>
<evidence type="ECO:0000313" key="2">
    <source>
        <dbReference type="EMBL" id="KAF9516719.1"/>
    </source>
</evidence>
<sequence length="270" mass="30124">MHPSEGRAIPLAHEQGLSAQDPQRSDQNFGVNSEAEGFVKFDRQIKALDKSLQGFINAMRPIGSSDDLISSASSLRTRLVDLHSGFRRNAARLFPELERLDAIKEMPWRGAHPLSRHRANPSPDAVMTPTILGNLLNNCAQELIWLLQLLNEFPEFTDDVMNTSSLNFYDDLRYWASCLLDYGVVKNPVSIVGLPQDEQYRPINRHINHLPGEMGDYLTELNAALIMFVDVGVPAIRTAQDRATTRLQNLSTVATFLSAVTGATLQYSYA</sequence>
<feature type="compositionally biased region" description="Polar residues" evidence="1">
    <location>
        <begin position="17"/>
        <end position="30"/>
    </location>
</feature>
<comment type="caution">
    <text evidence="2">The sequence shown here is derived from an EMBL/GenBank/DDBJ whole genome shotgun (WGS) entry which is preliminary data.</text>
</comment>
<dbReference type="AlphaFoldDB" id="A0A9P6B3C7"/>
<reference evidence="2" key="1">
    <citation type="journal article" date="2020" name="Nat. Commun.">
        <title>Large-scale genome sequencing of mycorrhizal fungi provides insights into the early evolution of symbiotic traits.</title>
        <authorList>
            <person name="Miyauchi S."/>
            <person name="Kiss E."/>
            <person name="Kuo A."/>
            <person name="Drula E."/>
            <person name="Kohler A."/>
            <person name="Sanchez-Garcia M."/>
            <person name="Morin E."/>
            <person name="Andreopoulos B."/>
            <person name="Barry K.W."/>
            <person name="Bonito G."/>
            <person name="Buee M."/>
            <person name="Carver A."/>
            <person name="Chen C."/>
            <person name="Cichocki N."/>
            <person name="Clum A."/>
            <person name="Culley D."/>
            <person name="Crous P.W."/>
            <person name="Fauchery L."/>
            <person name="Girlanda M."/>
            <person name="Hayes R.D."/>
            <person name="Keri Z."/>
            <person name="LaButti K."/>
            <person name="Lipzen A."/>
            <person name="Lombard V."/>
            <person name="Magnuson J."/>
            <person name="Maillard F."/>
            <person name="Murat C."/>
            <person name="Nolan M."/>
            <person name="Ohm R.A."/>
            <person name="Pangilinan J."/>
            <person name="Pereira M.F."/>
            <person name="Perotto S."/>
            <person name="Peter M."/>
            <person name="Pfister S."/>
            <person name="Riley R."/>
            <person name="Sitrit Y."/>
            <person name="Stielow J.B."/>
            <person name="Szollosi G."/>
            <person name="Zifcakova L."/>
            <person name="Stursova M."/>
            <person name="Spatafora J.W."/>
            <person name="Tedersoo L."/>
            <person name="Vaario L.M."/>
            <person name="Yamada A."/>
            <person name="Yan M."/>
            <person name="Wang P."/>
            <person name="Xu J."/>
            <person name="Bruns T."/>
            <person name="Baldrian P."/>
            <person name="Vilgalys R."/>
            <person name="Dunand C."/>
            <person name="Henrissat B."/>
            <person name="Grigoriev I.V."/>
            <person name="Hibbett D."/>
            <person name="Nagy L.G."/>
            <person name="Martin F.M."/>
        </authorList>
    </citation>
    <scope>NUCLEOTIDE SEQUENCE</scope>
    <source>
        <strain evidence="2">UP504</strain>
    </source>
</reference>
<evidence type="ECO:0000256" key="1">
    <source>
        <dbReference type="SAM" id="MobiDB-lite"/>
    </source>
</evidence>
<keyword evidence="3" id="KW-1185">Reference proteome</keyword>
<protein>
    <submittedName>
        <fullName evidence="2">Uncharacterized protein</fullName>
    </submittedName>
</protein>
<dbReference type="OrthoDB" id="972532at2759"/>
<evidence type="ECO:0000313" key="3">
    <source>
        <dbReference type="Proteomes" id="UP000886523"/>
    </source>
</evidence>
<dbReference type="Proteomes" id="UP000886523">
    <property type="component" value="Unassembled WGS sequence"/>
</dbReference>
<accession>A0A9P6B3C7</accession>
<feature type="region of interest" description="Disordered" evidence="1">
    <location>
        <begin position="1"/>
        <end position="30"/>
    </location>
</feature>
<proteinExistence type="predicted"/>